<dbReference type="OrthoDB" id="9802281at2"/>
<keyword evidence="10" id="KW-1185">Reference proteome</keyword>
<evidence type="ECO:0000256" key="3">
    <source>
        <dbReference type="ARBA" id="ARBA00021872"/>
    </source>
</evidence>
<dbReference type="GO" id="GO:0005737">
    <property type="term" value="C:cytoplasm"/>
    <property type="evidence" value="ECO:0007669"/>
    <property type="project" value="TreeGrafter"/>
</dbReference>
<evidence type="ECO:0000256" key="1">
    <source>
        <dbReference type="ARBA" id="ARBA00004741"/>
    </source>
</evidence>
<reference evidence="9 10" key="1">
    <citation type="submission" date="2016-03" db="EMBL/GenBank/DDBJ databases">
        <title>Pediococcus and Lactobacillus from brewery environment - whole genome sequencing and assembly.</title>
        <authorList>
            <person name="Behr J."/>
            <person name="Geissler A.J."/>
            <person name="Vogel R.F."/>
        </authorList>
    </citation>
    <scope>NUCLEOTIDE SEQUENCE [LARGE SCALE GENOMIC DNA]</scope>
    <source>
        <strain evidence="9 10">TMW 1.1989</strain>
    </source>
</reference>
<name>A0A192H5C7_9LACO</name>
<keyword evidence="7" id="KW-0456">Lyase</keyword>
<dbReference type="Pfam" id="PF00800">
    <property type="entry name" value="PDT"/>
    <property type="match status" value="1"/>
</dbReference>
<dbReference type="GO" id="GO:0009094">
    <property type="term" value="P:L-phenylalanine biosynthetic process"/>
    <property type="evidence" value="ECO:0007669"/>
    <property type="project" value="UniProtKB-UniPathway"/>
</dbReference>
<dbReference type="EC" id="4.2.1.51" evidence="2"/>
<evidence type="ECO:0000313" key="10">
    <source>
        <dbReference type="Proteomes" id="UP000078582"/>
    </source>
</evidence>
<dbReference type="SUPFAM" id="SSF53850">
    <property type="entry name" value="Periplasmic binding protein-like II"/>
    <property type="match status" value="1"/>
</dbReference>
<protein>
    <recommendedName>
        <fullName evidence="3">Prephenate dehydratase</fullName>
        <ecNumber evidence="2">4.2.1.51</ecNumber>
    </recommendedName>
</protein>
<evidence type="ECO:0000256" key="7">
    <source>
        <dbReference type="ARBA" id="ARBA00023239"/>
    </source>
</evidence>
<dbReference type="PIRSF" id="PIRSF001500">
    <property type="entry name" value="Chor_mut_pdt_Ppr"/>
    <property type="match status" value="1"/>
</dbReference>
<evidence type="ECO:0000256" key="2">
    <source>
        <dbReference type="ARBA" id="ARBA00013147"/>
    </source>
</evidence>
<gene>
    <name evidence="9" type="ORF">AYR53_10670</name>
</gene>
<dbReference type="PROSITE" id="PS51671">
    <property type="entry name" value="ACT"/>
    <property type="match status" value="1"/>
</dbReference>
<dbReference type="AlphaFoldDB" id="A0A192H5C7"/>
<dbReference type="STRING" id="375175.AYR53_10670"/>
<dbReference type="EMBL" id="CP014873">
    <property type="protein sequence ID" value="ANK63186.1"/>
    <property type="molecule type" value="Genomic_DNA"/>
</dbReference>
<comment type="catalytic activity">
    <reaction evidence="8">
        <text>prephenate + H(+) = 3-phenylpyruvate + CO2 + H2O</text>
        <dbReference type="Rhea" id="RHEA:21648"/>
        <dbReference type="ChEBI" id="CHEBI:15377"/>
        <dbReference type="ChEBI" id="CHEBI:15378"/>
        <dbReference type="ChEBI" id="CHEBI:16526"/>
        <dbReference type="ChEBI" id="CHEBI:18005"/>
        <dbReference type="ChEBI" id="CHEBI:29934"/>
        <dbReference type="EC" id="4.2.1.51"/>
    </reaction>
</comment>
<dbReference type="Gene3D" id="3.30.70.260">
    <property type="match status" value="1"/>
</dbReference>
<dbReference type="KEGG" id="lbt:AYR52_05640"/>
<accession>A0A192H5C7</accession>
<keyword evidence="5" id="KW-0057">Aromatic amino acid biosynthesis</keyword>
<dbReference type="InterPro" id="IPR045865">
    <property type="entry name" value="ACT-like_dom_sf"/>
</dbReference>
<dbReference type="UniPathway" id="UPA00121">
    <property type="reaction ID" value="UER00345"/>
</dbReference>
<keyword evidence="6" id="KW-0584">Phenylalanine biosynthesis</keyword>
<proteinExistence type="predicted"/>
<dbReference type="PANTHER" id="PTHR21022:SF19">
    <property type="entry name" value="PREPHENATE DEHYDRATASE-RELATED"/>
    <property type="match status" value="1"/>
</dbReference>
<dbReference type="CDD" id="cd04905">
    <property type="entry name" value="ACT_CM-PDT"/>
    <property type="match status" value="1"/>
</dbReference>
<evidence type="ECO:0000256" key="4">
    <source>
        <dbReference type="ARBA" id="ARBA00022605"/>
    </source>
</evidence>
<sequence>MIRLAVLGPAGTFSDVAARQYLKRHQLNYSLSYYNTIEQVAVAVAQTDQLALLPLENTLDGYVQNTLAILAKGQLRINGAVMVPVRFSLAANVPELSKIKRLYVQFKTKGQCTKIIQQLSQAELLTTESNMLSFAKLEDSTAGDAAIIPQFHLPELNPKKYLLVSDVTDQSDNFTRFIVVGKKIEMTTIGVTNHFRYTCYVTPKCDYAGLLYDILGHFAKAKLNLISLISRPTKKKMGQYSFYIEVSGVGEQLPKLHQVLQQLGKYYTVLDLGVYPATDLTESN</sequence>
<dbReference type="SUPFAM" id="SSF55021">
    <property type="entry name" value="ACT-like"/>
    <property type="match status" value="1"/>
</dbReference>
<dbReference type="InterPro" id="IPR001086">
    <property type="entry name" value="Preph_deHydtase"/>
</dbReference>
<organism evidence="9 10">
    <name type="scientific">Loigolactobacillus backii</name>
    <dbReference type="NCBI Taxonomy" id="375175"/>
    <lineage>
        <taxon>Bacteria</taxon>
        <taxon>Bacillati</taxon>
        <taxon>Bacillota</taxon>
        <taxon>Bacilli</taxon>
        <taxon>Lactobacillales</taxon>
        <taxon>Lactobacillaceae</taxon>
        <taxon>Loigolactobacillus</taxon>
    </lineage>
</organism>
<dbReference type="InterPro" id="IPR002912">
    <property type="entry name" value="ACT_dom"/>
</dbReference>
<dbReference type="PROSITE" id="PS51171">
    <property type="entry name" value="PREPHENATE_DEHYDR_3"/>
    <property type="match status" value="1"/>
</dbReference>
<evidence type="ECO:0000256" key="5">
    <source>
        <dbReference type="ARBA" id="ARBA00023141"/>
    </source>
</evidence>
<evidence type="ECO:0000313" key="9">
    <source>
        <dbReference type="EMBL" id="ANK63186.1"/>
    </source>
</evidence>
<dbReference type="GO" id="GO:0004664">
    <property type="term" value="F:prephenate dehydratase activity"/>
    <property type="evidence" value="ECO:0007669"/>
    <property type="project" value="UniProtKB-EC"/>
</dbReference>
<dbReference type="InterPro" id="IPR008242">
    <property type="entry name" value="Chor_mutase/pphenate_deHydtase"/>
</dbReference>
<dbReference type="RefSeq" id="WP_082918508.1">
    <property type="nucleotide sequence ID" value="NZ_CP014623.1"/>
</dbReference>
<keyword evidence="4" id="KW-0028">Amino-acid biosynthesis</keyword>
<dbReference type="GeneID" id="42982722"/>
<evidence type="ECO:0000256" key="6">
    <source>
        <dbReference type="ARBA" id="ARBA00023222"/>
    </source>
</evidence>
<dbReference type="Proteomes" id="UP000078582">
    <property type="component" value="Chromosome"/>
</dbReference>
<comment type="pathway">
    <text evidence="1">Amino-acid biosynthesis; L-phenylalanine biosynthesis; phenylpyruvate from prephenate: step 1/1.</text>
</comment>
<dbReference type="PANTHER" id="PTHR21022">
    <property type="entry name" value="PREPHENATE DEHYDRATASE P PROTEIN"/>
    <property type="match status" value="1"/>
</dbReference>
<dbReference type="Gene3D" id="3.40.190.10">
    <property type="entry name" value="Periplasmic binding protein-like II"/>
    <property type="match status" value="2"/>
</dbReference>
<evidence type="ECO:0000256" key="8">
    <source>
        <dbReference type="ARBA" id="ARBA00047848"/>
    </source>
</evidence>